<keyword evidence="6 14" id="KW-0679">Respiratory chain</keyword>
<keyword evidence="8" id="KW-0479">Metal-binding</keyword>
<keyword evidence="5 14" id="KW-0349">Heme</keyword>
<keyword evidence="13 15" id="KW-0472">Membrane</keyword>
<dbReference type="Pfam" id="PF00115">
    <property type="entry name" value="COX1"/>
    <property type="match status" value="1"/>
</dbReference>
<dbReference type="GO" id="GO:0009060">
    <property type="term" value="P:aerobic respiration"/>
    <property type="evidence" value="ECO:0007669"/>
    <property type="project" value="InterPro"/>
</dbReference>
<evidence type="ECO:0000313" key="17">
    <source>
        <dbReference type="EMBL" id="PZD82292.1"/>
    </source>
</evidence>
<accession>A0A2W1KIN8</accession>
<evidence type="ECO:0000313" key="18">
    <source>
        <dbReference type="Proteomes" id="UP000248886"/>
    </source>
</evidence>
<feature type="transmembrane region" description="Helical" evidence="15">
    <location>
        <begin position="158"/>
        <end position="181"/>
    </location>
</feature>
<organism evidence="17 18">
    <name type="scientific">Acidithiobacillus ferrooxidans</name>
    <name type="common">Thiobacillus ferrooxidans</name>
    <dbReference type="NCBI Taxonomy" id="920"/>
    <lineage>
        <taxon>Bacteria</taxon>
        <taxon>Pseudomonadati</taxon>
        <taxon>Pseudomonadota</taxon>
        <taxon>Acidithiobacillia</taxon>
        <taxon>Acidithiobacillales</taxon>
        <taxon>Acidithiobacillaceae</taxon>
        <taxon>Acidithiobacillus</taxon>
    </lineage>
</organism>
<feature type="transmembrane region" description="Helical" evidence="15">
    <location>
        <begin position="244"/>
        <end position="273"/>
    </location>
</feature>
<evidence type="ECO:0000256" key="6">
    <source>
        <dbReference type="ARBA" id="ARBA00022660"/>
    </source>
</evidence>
<dbReference type="GO" id="GO:0022904">
    <property type="term" value="P:respiratory electron transport chain"/>
    <property type="evidence" value="ECO:0007669"/>
    <property type="project" value="TreeGrafter"/>
</dbReference>
<feature type="transmembrane region" description="Helical" evidence="15">
    <location>
        <begin position="70"/>
        <end position="90"/>
    </location>
</feature>
<keyword evidence="3 14" id="KW-0813">Transport</keyword>
<dbReference type="GO" id="GO:0009486">
    <property type="term" value="F:cytochrome bo3 ubiquinol oxidase activity"/>
    <property type="evidence" value="ECO:0007669"/>
    <property type="project" value="TreeGrafter"/>
</dbReference>
<dbReference type="GO" id="GO:0005886">
    <property type="term" value="C:plasma membrane"/>
    <property type="evidence" value="ECO:0007669"/>
    <property type="project" value="UniProtKB-SubCell"/>
</dbReference>
<dbReference type="InterPro" id="IPR000883">
    <property type="entry name" value="Cyt_C_Oxase_1"/>
</dbReference>
<keyword evidence="11" id="KW-0408">Iron</keyword>
<feature type="transmembrane region" description="Helical" evidence="15">
    <location>
        <begin position="208"/>
        <end position="232"/>
    </location>
</feature>
<evidence type="ECO:0000256" key="11">
    <source>
        <dbReference type="ARBA" id="ARBA00023004"/>
    </source>
</evidence>
<proteinExistence type="inferred from homology"/>
<feature type="transmembrane region" description="Helical" evidence="15">
    <location>
        <begin position="437"/>
        <end position="458"/>
    </location>
</feature>
<keyword evidence="7 14" id="KW-0812">Transmembrane</keyword>
<dbReference type="GO" id="GO:0046872">
    <property type="term" value="F:metal ion binding"/>
    <property type="evidence" value="ECO:0007669"/>
    <property type="project" value="UniProtKB-KW"/>
</dbReference>
<evidence type="ECO:0000256" key="5">
    <source>
        <dbReference type="ARBA" id="ARBA00022617"/>
    </source>
</evidence>
<comment type="subcellular location">
    <subcellularLocation>
        <location evidence="1">Cell membrane</location>
        <topology evidence="1">Multi-pass membrane protein</topology>
    </subcellularLocation>
</comment>
<dbReference type="EMBL" id="QKQP01000001">
    <property type="protein sequence ID" value="PZD82292.1"/>
    <property type="molecule type" value="Genomic_DNA"/>
</dbReference>
<feature type="transmembrane region" description="Helical" evidence="15">
    <location>
        <begin position="27"/>
        <end position="49"/>
    </location>
</feature>
<evidence type="ECO:0000256" key="4">
    <source>
        <dbReference type="ARBA" id="ARBA00022475"/>
    </source>
</evidence>
<evidence type="ECO:0000256" key="10">
    <source>
        <dbReference type="ARBA" id="ARBA00022989"/>
    </source>
</evidence>
<evidence type="ECO:0000256" key="14">
    <source>
        <dbReference type="RuleBase" id="RU000370"/>
    </source>
</evidence>
<dbReference type="Gene3D" id="1.20.210.10">
    <property type="entry name" value="Cytochrome c oxidase-like, subunit I domain"/>
    <property type="match status" value="1"/>
</dbReference>
<feature type="transmembrane region" description="Helical" evidence="15">
    <location>
        <begin position="470"/>
        <end position="492"/>
    </location>
</feature>
<evidence type="ECO:0000256" key="2">
    <source>
        <dbReference type="ARBA" id="ARBA00009578"/>
    </source>
</evidence>
<feature type="transmembrane region" description="Helical" evidence="15">
    <location>
        <begin position="512"/>
        <end position="536"/>
    </location>
</feature>
<name>A0A2W1KIN8_ACIFR</name>
<evidence type="ECO:0000256" key="9">
    <source>
        <dbReference type="ARBA" id="ARBA00022982"/>
    </source>
</evidence>
<comment type="similarity">
    <text evidence="2 14">Belongs to the heme-copper respiratory oxidase family.</text>
</comment>
<keyword evidence="9 14" id="KW-0249">Electron transport</keyword>
<evidence type="ECO:0000256" key="15">
    <source>
        <dbReference type="SAM" id="Phobius"/>
    </source>
</evidence>
<evidence type="ECO:0000256" key="12">
    <source>
        <dbReference type="ARBA" id="ARBA00023008"/>
    </source>
</evidence>
<evidence type="ECO:0000256" key="13">
    <source>
        <dbReference type="ARBA" id="ARBA00023136"/>
    </source>
</evidence>
<sequence>MLVDLAGGWNPMLGRLAWSQIPYDNPILAPLFVAVVIGAILVLGLITYYGKWTYLWKEWLTTVDHKKLGVMYILIGLVMLFRGFIDGLMIRTQQAWAVGPHSSGVFGATHGYLTPFHFGQVYSAHGVIMILLAATPLLVGFMNIIVPIQIGARDMAYPYLNALGLWFTAAAGALIMISLFVGDFAHNGWFGYAPIFELQYSPGVGVDYWIWTMELLALGTTLGGINILATIIKMRAPGMTWGRLPIFVWASIASNVIALTSFPALQVALALVAADRYLGAHFFTAGLGGNLMLYTNLFWIWGHPEVYFVILPAFGMMSEIFPTFSEKPLFGYMTMVLASMAIAGVSWLVWLHHFFTMGAGPYVNSAFSVATMLVGIPTGVKVFNWAFTMYRGRLTFNAAMLWAIGALFLLLVGGLTGMMLAVPAINYMVHNSVFVVAHFHSMLLTIVYAIFASVIYWFPKVFGFKLNEFWAKTMFWLFSAGTVLVFVPMYMLGFMGMTRRLDYVFNTAWHPYLLVMEFGIVVYTLSVLAFFALLYVSVRDHASNQVGADAWGTSRSLEWLTHSPVPFYNFAVLPHINARDEVAWRRDNGIDHVQPDHYEDIHMPNNTGVAIVLGGLTFVLGFALVWRIWWLCAFSLLAIIALVIYRSFKGDPGYIITAAELEQMEKAAMRREAGIGKQQHRVGGGVLGEAIAYERSDLPPLASQPSSSVGLDHHRS</sequence>
<dbReference type="Proteomes" id="UP000248886">
    <property type="component" value="Unassembled WGS sequence"/>
</dbReference>
<dbReference type="PANTHER" id="PTHR10422">
    <property type="entry name" value="CYTOCHROME C OXIDASE SUBUNIT 1"/>
    <property type="match status" value="1"/>
</dbReference>
<dbReference type="GO" id="GO:0015990">
    <property type="term" value="P:electron transport coupled proton transport"/>
    <property type="evidence" value="ECO:0007669"/>
    <property type="project" value="TreeGrafter"/>
</dbReference>
<gene>
    <name evidence="17" type="ORF">DN052_04500</name>
</gene>
<protein>
    <submittedName>
        <fullName evidence="17">Cytochrome o ubiquinol oxidase subunit I</fullName>
    </submittedName>
</protein>
<keyword evidence="10 15" id="KW-1133">Transmembrane helix</keyword>
<evidence type="ECO:0000256" key="8">
    <source>
        <dbReference type="ARBA" id="ARBA00022723"/>
    </source>
</evidence>
<evidence type="ECO:0000256" key="1">
    <source>
        <dbReference type="ARBA" id="ARBA00004651"/>
    </source>
</evidence>
<dbReference type="GeneID" id="65279983"/>
<feature type="transmembrane region" description="Helical" evidence="15">
    <location>
        <begin position="293"/>
        <end position="317"/>
    </location>
</feature>
<dbReference type="GO" id="GO:0004129">
    <property type="term" value="F:cytochrome-c oxidase activity"/>
    <property type="evidence" value="ECO:0007669"/>
    <property type="project" value="InterPro"/>
</dbReference>
<dbReference type="PANTHER" id="PTHR10422:SF35">
    <property type="entry name" value="CYTOCHROME BO(3) UBIQUINOL OXIDASE SUBUNIT 1"/>
    <property type="match status" value="1"/>
</dbReference>
<dbReference type="RefSeq" id="WP_012536248.1">
    <property type="nucleotide sequence ID" value="NZ_AP025160.1"/>
</dbReference>
<keyword evidence="12" id="KW-0186">Copper</keyword>
<dbReference type="SUPFAM" id="SSF81442">
    <property type="entry name" value="Cytochrome c oxidase subunit I-like"/>
    <property type="match status" value="1"/>
</dbReference>
<dbReference type="GO" id="GO:0020037">
    <property type="term" value="F:heme binding"/>
    <property type="evidence" value="ECO:0007669"/>
    <property type="project" value="InterPro"/>
</dbReference>
<evidence type="ECO:0000256" key="3">
    <source>
        <dbReference type="ARBA" id="ARBA00022448"/>
    </source>
</evidence>
<feature type="domain" description="Cytochrome oxidase subunit I profile" evidence="16">
    <location>
        <begin position="50"/>
        <end position="577"/>
    </location>
</feature>
<feature type="transmembrane region" description="Helical" evidence="15">
    <location>
        <begin position="362"/>
        <end position="387"/>
    </location>
</feature>
<feature type="transmembrane region" description="Helical" evidence="15">
    <location>
        <begin position="603"/>
        <end position="622"/>
    </location>
</feature>
<evidence type="ECO:0000259" key="16">
    <source>
        <dbReference type="PROSITE" id="PS50855"/>
    </source>
</evidence>
<comment type="caution">
    <text evidence="17">The sequence shown here is derived from an EMBL/GenBank/DDBJ whole genome shotgun (WGS) entry which is preliminary data.</text>
</comment>
<evidence type="ECO:0000256" key="7">
    <source>
        <dbReference type="ARBA" id="ARBA00022692"/>
    </source>
</evidence>
<dbReference type="InterPro" id="IPR023615">
    <property type="entry name" value="Cyt_c_Oxase_su1_BS"/>
</dbReference>
<feature type="transmembrane region" description="Helical" evidence="15">
    <location>
        <begin position="122"/>
        <end position="146"/>
    </location>
</feature>
<dbReference type="InterPro" id="IPR036927">
    <property type="entry name" value="Cyt_c_oxase-like_su1_sf"/>
</dbReference>
<reference evidence="17 18" key="1">
    <citation type="submission" date="2018-06" db="EMBL/GenBank/DDBJ databases">
        <title>Draft sequence of Acidithiobacillus ferrooxidans CCM 4253.</title>
        <authorList>
            <person name="Moya-Beltran A."/>
            <person name="Castro M."/>
            <person name="Covarrubias P.C."/>
            <person name="Issotta F."/>
            <person name="Janiczek O."/>
            <person name="Mandl M."/>
            <person name="Kucera J."/>
            <person name="Quatrini R."/>
        </authorList>
    </citation>
    <scope>NUCLEOTIDE SEQUENCE [LARGE SCALE GENOMIC DNA]</scope>
    <source>
        <strain evidence="17 18">CCM 4253</strain>
    </source>
</reference>
<dbReference type="InterPro" id="IPR023616">
    <property type="entry name" value="Cyt_c_oxase-like_su1_dom"/>
</dbReference>
<dbReference type="PROSITE" id="PS50855">
    <property type="entry name" value="COX1"/>
    <property type="match status" value="1"/>
</dbReference>
<dbReference type="OrthoDB" id="5287627at2"/>
<feature type="transmembrane region" description="Helical" evidence="15">
    <location>
        <begin position="399"/>
        <end position="425"/>
    </location>
</feature>
<feature type="transmembrane region" description="Helical" evidence="15">
    <location>
        <begin position="329"/>
        <end position="350"/>
    </location>
</feature>
<dbReference type="AlphaFoldDB" id="A0A2W1KIN8"/>
<dbReference type="PRINTS" id="PR01165">
    <property type="entry name" value="CYCOXIDASEI"/>
</dbReference>
<dbReference type="PROSITE" id="PS00077">
    <property type="entry name" value="COX1_CUB"/>
    <property type="match status" value="1"/>
</dbReference>
<keyword evidence="4" id="KW-1003">Cell membrane</keyword>